<dbReference type="EMBL" id="WHWC01000004">
    <property type="protein sequence ID" value="KAG8383481.1"/>
    <property type="molecule type" value="Genomic_DNA"/>
</dbReference>
<sequence length="143" mass="16886">MVEDDFDDEGRAHVKIVRADKERSLRKPYVDRRDFYVPPLPEEEEADNKPLPFFAADSKARWDYHYEAEKRYFMRHFDSSLPGTKFIIDNLSPSDVSSFIVECRKDYPDIWKELRHLVPQKAGKPALNRSSEETADMCHHKLI</sequence>
<reference evidence="1" key="1">
    <citation type="submission" date="2019-10" db="EMBL/GenBank/DDBJ databases">
        <authorList>
            <person name="Zhang R."/>
            <person name="Pan Y."/>
            <person name="Wang J."/>
            <person name="Ma R."/>
            <person name="Yu S."/>
        </authorList>
    </citation>
    <scope>NUCLEOTIDE SEQUENCE</scope>
    <source>
        <strain evidence="1">LA-IB0</strain>
        <tissue evidence="1">Leaf</tissue>
    </source>
</reference>
<dbReference type="Proteomes" id="UP000826271">
    <property type="component" value="Unassembled WGS sequence"/>
</dbReference>
<name>A0AAV6XKH1_9LAMI</name>
<keyword evidence="2" id="KW-1185">Reference proteome</keyword>
<evidence type="ECO:0000313" key="2">
    <source>
        <dbReference type="Proteomes" id="UP000826271"/>
    </source>
</evidence>
<accession>A0AAV6XKH1</accession>
<evidence type="ECO:0000313" key="1">
    <source>
        <dbReference type="EMBL" id="KAG8383481.1"/>
    </source>
</evidence>
<proteinExistence type="predicted"/>
<gene>
    <name evidence="1" type="ORF">BUALT_Bualt04G0017800</name>
</gene>
<organism evidence="1 2">
    <name type="scientific">Buddleja alternifolia</name>
    <dbReference type="NCBI Taxonomy" id="168488"/>
    <lineage>
        <taxon>Eukaryota</taxon>
        <taxon>Viridiplantae</taxon>
        <taxon>Streptophyta</taxon>
        <taxon>Embryophyta</taxon>
        <taxon>Tracheophyta</taxon>
        <taxon>Spermatophyta</taxon>
        <taxon>Magnoliopsida</taxon>
        <taxon>eudicotyledons</taxon>
        <taxon>Gunneridae</taxon>
        <taxon>Pentapetalae</taxon>
        <taxon>asterids</taxon>
        <taxon>lamiids</taxon>
        <taxon>Lamiales</taxon>
        <taxon>Scrophulariaceae</taxon>
        <taxon>Buddlejeae</taxon>
        <taxon>Buddleja</taxon>
    </lineage>
</organism>
<protein>
    <submittedName>
        <fullName evidence="1">Uncharacterized protein</fullName>
    </submittedName>
</protein>
<comment type="caution">
    <text evidence="1">The sequence shown here is derived from an EMBL/GenBank/DDBJ whole genome shotgun (WGS) entry which is preliminary data.</text>
</comment>
<dbReference type="AlphaFoldDB" id="A0AAV6XKH1"/>